<evidence type="ECO:0000313" key="2">
    <source>
        <dbReference type="EMBL" id="AVX02899.1"/>
    </source>
</evidence>
<keyword evidence="3" id="KW-1185">Reference proteome</keyword>
<dbReference type="Pfam" id="PF06776">
    <property type="entry name" value="IalB"/>
    <property type="match status" value="1"/>
</dbReference>
<evidence type="ECO:0000313" key="3">
    <source>
        <dbReference type="Proteomes" id="UP000258927"/>
    </source>
</evidence>
<evidence type="ECO:0000256" key="1">
    <source>
        <dbReference type="SAM" id="Phobius"/>
    </source>
</evidence>
<sequence length="179" mass="19613">MRTGKFWFSHCVLIKFGFLAMIMVLAMGQAGFAQSVQSLGDFKAWSAYSTVKSATNLCFVHSKPVEIEPQIEGMDDPYFYVTHRPNEGVRHEINLVAGFDFQTDSLAAARIGNQSYSLFTQGDSAWLEDISQSADMAAAMRRGSTMVVEGIDARGTKVRMVFSLSGATASMRAIDNACN</sequence>
<dbReference type="STRING" id="1122213.GCA_000423365_03064"/>
<protein>
    <submittedName>
        <fullName evidence="2">Uncharacterized protein</fullName>
    </submittedName>
</protein>
<dbReference type="InterPro" id="IPR010642">
    <property type="entry name" value="Invasion_prot_B"/>
</dbReference>
<keyword evidence="1" id="KW-0812">Transmembrane</keyword>
<organism evidence="2 3">
    <name type="scientific">Maritalea myrionectae</name>
    <dbReference type="NCBI Taxonomy" id="454601"/>
    <lineage>
        <taxon>Bacteria</taxon>
        <taxon>Pseudomonadati</taxon>
        <taxon>Pseudomonadota</taxon>
        <taxon>Alphaproteobacteria</taxon>
        <taxon>Hyphomicrobiales</taxon>
        <taxon>Devosiaceae</taxon>
        <taxon>Maritalea</taxon>
    </lineage>
</organism>
<dbReference type="KEGG" id="mmyr:MXMO3_00352"/>
<keyword evidence="1" id="KW-0472">Membrane</keyword>
<name>A0A2R4MAJ8_9HYPH</name>
<dbReference type="Gene3D" id="2.60.40.1880">
    <property type="entry name" value="Invasion associated locus B (IalB) protein"/>
    <property type="match status" value="1"/>
</dbReference>
<dbReference type="InterPro" id="IPR038696">
    <property type="entry name" value="IalB_sf"/>
</dbReference>
<dbReference type="Proteomes" id="UP000258927">
    <property type="component" value="Chromosome"/>
</dbReference>
<dbReference type="EMBL" id="CP021330">
    <property type="protein sequence ID" value="AVX02899.1"/>
    <property type="molecule type" value="Genomic_DNA"/>
</dbReference>
<dbReference type="AlphaFoldDB" id="A0A2R4MAJ8"/>
<proteinExistence type="predicted"/>
<gene>
    <name evidence="2" type="ORF">MXMO3_00352</name>
</gene>
<reference evidence="2 3" key="1">
    <citation type="submission" date="2017-05" db="EMBL/GenBank/DDBJ databases">
        <title>Genome Analysis of Maritalea myrionectae HL2708#5.</title>
        <authorList>
            <consortium name="Cotde Inc.-PKNU"/>
            <person name="Jang D."/>
            <person name="Oh H.-M."/>
        </authorList>
    </citation>
    <scope>NUCLEOTIDE SEQUENCE [LARGE SCALE GENOMIC DNA]</scope>
    <source>
        <strain evidence="2 3">HL2708#5</strain>
    </source>
</reference>
<accession>A0A2R4MAJ8</accession>
<keyword evidence="1" id="KW-1133">Transmembrane helix</keyword>
<dbReference type="RefSeq" id="WP_027835871.1">
    <property type="nucleotide sequence ID" value="NZ_CP021330.1"/>
</dbReference>
<feature type="transmembrane region" description="Helical" evidence="1">
    <location>
        <begin position="12"/>
        <end position="32"/>
    </location>
</feature>